<protein>
    <submittedName>
        <fullName evidence="2">Putative retrovirus-related Pol polyprotein from transposon TNT 1-94</fullName>
    </submittedName>
</protein>
<accession>A0A699ISH3</accession>
<feature type="non-terminal residue" evidence="2">
    <location>
        <position position="1"/>
    </location>
</feature>
<dbReference type="AlphaFoldDB" id="A0A699ISH3"/>
<feature type="region of interest" description="Disordered" evidence="1">
    <location>
        <begin position="116"/>
        <end position="171"/>
    </location>
</feature>
<evidence type="ECO:0000256" key="1">
    <source>
        <dbReference type="SAM" id="MobiDB-lite"/>
    </source>
</evidence>
<gene>
    <name evidence="2" type="ORF">Tci_548920</name>
</gene>
<reference evidence="2" key="1">
    <citation type="journal article" date="2019" name="Sci. Rep.">
        <title>Draft genome of Tanacetum cinerariifolium, the natural source of mosquito coil.</title>
        <authorList>
            <person name="Yamashiro T."/>
            <person name="Shiraishi A."/>
            <person name="Satake H."/>
            <person name="Nakayama K."/>
        </authorList>
    </citation>
    <scope>NUCLEOTIDE SEQUENCE</scope>
</reference>
<name>A0A699ISH3_TANCI</name>
<evidence type="ECO:0000313" key="2">
    <source>
        <dbReference type="EMBL" id="GEZ76947.1"/>
    </source>
</evidence>
<sequence length="195" mass="21580">ALGMLSLKTSFGTSWTLKDVREAEEAFLHNFKEGKETVELLGYKESPGYPNERCHICDSLYEAKSAIDSSSLTKLTHKSQVVSVDIPKNLAENDSIVPDHGLSSKITQNQGESLYISEGSENSGSFEDSRSSYEEYSKDEASCKEGGSKTPQVRRSTRESRAPVRYSPSANYLLMIENSKPESYSEALSSKESIQ</sequence>
<feature type="compositionally biased region" description="Basic and acidic residues" evidence="1">
    <location>
        <begin position="127"/>
        <end position="147"/>
    </location>
</feature>
<proteinExistence type="predicted"/>
<comment type="caution">
    <text evidence="2">The sequence shown here is derived from an EMBL/GenBank/DDBJ whole genome shotgun (WGS) entry which is preliminary data.</text>
</comment>
<organism evidence="2">
    <name type="scientific">Tanacetum cinerariifolium</name>
    <name type="common">Dalmatian daisy</name>
    <name type="synonym">Chrysanthemum cinerariifolium</name>
    <dbReference type="NCBI Taxonomy" id="118510"/>
    <lineage>
        <taxon>Eukaryota</taxon>
        <taxon>Viridiplantae</taxon>
        <taxon>Streptophyta</taxon>
        <taxon>Embryophyta</taxon>
        <taxon>Tracheophyta</taxon>
        <taxon>Spermatophyta</taxon>
        <taxon>Magnoliopsida</taxon>
        <taxon>eudicotyledons</taxon>
        <taxon>Gunneridae</taxon>
        <taxon>Pentapetalae</taxon>
        <taxon>asterids</taxon>
        <taxon>campanulids</taxon>
        <taxon>Asterales</taxon>
        <taxon>Asteraceae</taxon>
        <taxon>Asteroideae</taxon>
        <taxon>Anthemideae</taxon>
        <taxon>Anthemidinae</taxon>
        <taxon>Tanacetum</taxon>
    </lineage>
</organism>
<dbReference type="EMBL" id="BKCJ010321177">
    <property type="protein sequence ID" value="GEZ76947.1"/>
    <property type="molecule type" value="Genomic_DNA"/>
</dbReference>